<organism evidence="1 2">
    <name type="scientific">Legionella antarctica</name>
    <dbReference type="NCBI Taxonomy" id="2708020"/>
    <lineage>
        <taxon>Bacteria</taxon>
        <taxon>Pseudomonadati</taxon>
        <taxon>Pseudomonadota</taxon>
        <taxon>Gammaproteobacteria</taxon>
        <taxon>Legionellales</taxon>
        <taxon>Legionellaceae</taxon>
        <taxon>Legionella</taxon>
    </lineage>
</organism>
<reference evidence="1" key="1">
    <citation type="journal article" date="2020" name="Microbiol. Resour. Announc.">
        <title>Complete Genome Sequence of Novel Psychrotolerant Legionella Strain TUM19329, Isolated from Antarctic Lake Sediment.</title>
        <authorList>
            <person name="Shimada S."/>
            <person name="Nakai R."/>
            <person name="Aoki K."/>
            <person name="Shimoeda N."/>
            <person name="Ohno G."/>
            <person name="Miyazaki Y."/>
            <person name="Kudoh S."/>
            <person name="Imura S."/>
            <person name="Watanabe K."/>
            <person name="Ishii Y."/>
            <person name="Tateda K."/>
        </authorList>
    </citation>
    <scope>NUCLEOTIDE SEQUENCE [LARGE SCALE GENOMIC DNA]</scope>
    <source>
        <strain evidence="1">TUM19329</strain>
    </source>
</reference>
<protein>
    <submittedName>
        <fullName evidence="1">Uncharacterized protein</fullName>
    </submittedName>
</protein>
<gene>
    <name evidence="1" type="ORF">TUM19329_21730</name>
</gene>
<keyword evidence="2" id="KW-1185">Reference proteome</keyword>
<name>A0A6F8T706_9GAMM</name>
<dbReference type="AlphaFoldDB" id="A0A6F8T706"/>
<dbReference type="Proteomes" id="UP000502894">
    <property type="component" value="Chromosome"/>
</dbReference>
<accession>A0A6F8T706</accession>
<proteinExistence type="predicted"/>
<dbReference type="RefSeq" id="WP_226905456.1">
    <property type="nucleotide sequence ID" value="NZ_AP022839.1"/>
</dbReference>
<dbReference type="EMBL" id="AP022839">
    <property type="protein sequence ID" value="BCA95812.1"/>
    <property type="molecule type" value="Genomic_DNA"/>
</dbReference>
<sequence>MHARGEYNEAKTECQAVQRNYRTAKLLGASDSIAKKNVLDYYKDYYLMRNDSYFSKECAPGKTMDEDLSDSTGNQ</sequence>
<evidence type="ECO:0000313" key="1">
    <source>
        <dbReference type="EMBL" id="BCA95812.1"/>
    </source>
</evidence>
<evidence type="ECO:0000313" key="2">
    <source>
        <dbReference type="Proteomes" id="UP000502894"/>
    </source>
</evidence>
<dbReference type="KEGG" id="lant:TUM19329_21730"/>